<organism evidence="1 2">
    <name type="scientific">Rhizopogon vesiculosus</name>
    <dbReference type="NCBI Taxonomy" id="180088"/>
    <lineage>
        <taxon>Eukaryota</taxon>
        <taxon>Fungi</taxon>
        <taxon>Dikarya</taxon>
        <taxon>Basidiomycota</taxon>
        <taxon>Agaricomycotina</taxon>
        <taxon>Agaricomycetes</taxon>
        <taxon>Agaricomycetidae</taxon>
        <taxon>Boletales</taxon>
        <taxon>Suillineae</taxon>
        <taxon>Rhizopogonaceae</taxon>
        <taxon>Rhizopogon</taxon>
    </lineage>
</organism>
<accession>A0A1J8R7K5</accession>
<dbReference type="EMBL" id="LVVM01001819">
    <property type="protein sequence ID" value="OJA17754.1"/>
    <property type="molecule type" value="Genomic_DNA"/>
</dbReference>
<sequence length="88" mass="9743">MQAPHSESELLSETISLFGDGHQVFRSDPFALHLGIISPSATYGNHYLIRSDNIGIITVTNKGRDLQQGAVVGIWVYDFMLTFDEESS</sequence>
<evidence type="ECO:0000313" key="1">
    <source>
        <dbReference type="EMBL" id="OJA17754.1"/>
    </source>
</evidence>
<evidence type="ECO:0000313" key="2">
    <source>
        <dbReference type="Proteomes" id="UP000183567"/>
    </source>
</evidence>
<dbReference type="Proteomes" id="UP000183567">
    <property type="component" value="Unassembled WGS sequence"/>
</dbReference>
<name>A0A1J8R7K5_9AGAM</name>
<reference evidence="1 2" key="1">
    <citation type="submission" date="2016-03" db="EMBL/GenBank/DDBJ databases">
        <title>Comparative genomics of the ectomycorrhizal sister species Rhizopogon vinicolor and Rhizopogon vesiculosus (Basidiomycota: Boletales) reveals a divergence of the mating type B locus.</title>
        <authorList>
            <person name="Mujic A.B."/>
            <person name="Kuo A."/>
            <person name="Tritt A."/>
            <person name="Lipzen A."/>
            <person name="Chen C."/>
            <person name="Johnson J."/>
            <person name="Sharma A."/>
            <person name="Barry K."/>
            <person name="Grigoriev I.V."/>
            <person name="Spatafora J.W."/>
        </authorList>
    </citation>
    <scope>NUCLEOTIDE SEQUENCE [LARGE SCALE GENOMIC DNA]</scope>
    <source>
        <strain evidence="1 2">AM-OR11-056</strain>
    </source>
</reference>
<dbReference type="OrthoDB" id="3255824at2759"/>
<proteinExistence type="predicted"/>
<keyword evidence="2" id="KW-1185">Reference proteome</keyword>
<comment type="caution">
    <text evidence="1">The sequence shown here is derived from an EMBL/GenBank/DDBJ whole genome shotgun (WGS) entry which is preliminary data.</text>
</comment>
<gene>
    <name evidence="1" type="ORF">AZE42_10885</name>
</gene>
<dbReference type="AlphaFoldDB" id="A0A1J8R7K5"/>
<protein>
    <submittedName>
        <fullName evidence="1">Uncharacterized protein</fullName>
    </submittedName>
</protein>